<sequence length="133" mass="14712">MPCFIRRISSCRAKSWTDAGSIKVGDSLLSPDGTFSKISQIRRWQELQPAYNLTVADLHTYYVIAGTTPVLVHNCNGRDPVNGGIDDKTSIGLMQPTARMPLLPILHHGGASSHIKTLEQDRVWHTTPARVYS</sequence>
<evidence type="ECO:0000313" key="2">
    <source>
        <dbReference type="Proteomes" id="UP000470951"/>
    </source>
</evidence>
<comment type="caution">
    <text evidence="1">The sequence shown here is derived from an EMBL/GenBank/DDBJ whole genome shotgun (WGS) entry which is preliminary data.</text>
</comment>
<reference evidence="1 2" key="1">
    <citation type="submission" date="2020-01" db="EMBL/GenBank/DDBJ databases">
        <title>Insect and environment-associated Actinomycetes.</title>
        <authorList>
            <person name="Currrie C."/>
            <person name="Chevrette M."/>
            <person name="Carlson C."/>
            <person name="Stubbendieck R."/>
            <person name="Wendt-Pienkowski E."/>
        </authorList>
    </citation>
    <scope>NUCLEOTIDE SEQUENCE [LARGE SCALE GENOMIC DNA]</scope>
    <source>
        <strain evidence="1 2">SID7903</strain>
    </source>
</reference>
<dbReference type="InterPro" id="IPR036844">
    <property type="entry name" value="Hint_dom_sf"/>
</dbReference>
<evidence type="ECO:0000313" key="1">
    <source>
        <dbReference type="EMBL" id="NEB98583.1"/>
    </source>
</evidence>
<dbReference type="NCBIfam" id="TIGR01443">
    <property type="entry name" value="intein_Cterm"/>
    <property type="match status" value="1"/>
</dbReference>
<evidence type="ECO:0008006" key="3">
    <source>
        <dbReference type="Google" id="ProtNLM"/>
    </source>
</evidence>
<name>A0A7K3R8T6_STRAQ</name>
<accession>A0A7K3R8T6</accession>
<gene>
    <name evidence="1" type="ORF">G3I58_11430</name>
</gene>
<dbReference type="Gene3D" id="2.170.16.10">
    <property type="entry name" value="Hedgehog/Intein (Hint) domain"/>
    <property type="match status" value="1"/>
</dbReference>
<dbReference type="EMBL" id="JAAGMS010000125">
    <property type="protein sequence ID" value="NEB98583.1"/>
    <property type="molecule type" value="Genomic_DNA"/>
</dbReference>
<protein>
    <recommendedName>
        <fullName evidence="3">Intein C-terminal splicing domain-containing protein</fullName>
    </recommendedName>
</protein>
<dbReference type="AlphaFoldDB" id="A0A7K3R8T6"/>
<dbReference type="InterPro" id="IPR030934">
    <property type="entry name" value="Intein_C"/>
</dbReference>
<dbReference type="SUPFAM" id="SSF51294">
    <property type="entry name" value="Hedgehog/intein (Hint) domain"/>
    <property type="match status" value="1"/>
</dbReference>
<dbReference type="Pfam" id="PF07591">
    <property type="entry name" value="PT-HINT"/>
    <property type="match status" value="1"/>
</dbReference>
<dbReference type="RefSeq" id="WP_164217535.1">
    <property type="nucleotide sequence ID" value="NZ_JAAGMS010000125.1"/>
</dbReference>
<dbReference type="Proteomes" id="UP000470951">
    <property type="component" value="Unassembled WGS sequence"/>
</dbReference>
<proteinExistence type="predicted"/>
<organism evidence="1 2">
    <name type="scientific">Streptomyces anulatus</name>
    <name type="common">Streptomyces chrysomallus</name>
    <dbReference type="NCBI Taxonomy" id="1892"/>
    <lineage>
        <taxon>Bacteria</taxon>
        <taxon>Bacillati</taxon>
        <taxon>Actinomycetota</taxon>
        <taxon>Actinomycetes</taxon>
        <taxon>Kitasatosporales</taxon>
        <taxon>Streptomycetaceae</taxon>
        <taxon>Streptomyces</taxon>
    </lineage>
</organism>
<dbReference type="PROSITE" id="PS50818">
    <property type="entry name" value="INTEIN_C_TER"/>
    <property type="match status" value="1"/>
</dbReference>